<name>A0A7S4C9L1_9EUGL</name>
<dbReference type="AlphaFoldDB" id="A0A7S4C9L1"/>
<gene>
    <name evidence="2" type="ORF">EGYM00163_LOCUS1969</name>
</gene>
<accession>A0A7S4C9L1</accession>
<protein>
    <submittedName>
        <fullName evidence="2">Uncharacterized protein</fullName>
    </submittedName>
</protein>
<sequence length="177" mass="19833">MSDNDKDQGGAPPSHAKLSKEEARQKAETEAQKARERFEKQRKEMEAKIQAAQAAQLERKATPKPKPKSEKSEDAKKVDDAQKADAKKPHDKKPDDKKLDDNKPERAQEDTRGVKRSHQDLAADDMLYSTGDKRQDSKQAKRVVAQRSEEMMASMGFAGFGKKGGKQHAAYSSFSYQ</sequence>
<proteinExistence type="predicted"/>
<feature type="compositionally biased region" description="Basic and acidic residues" evidence="1">
    <location>
        <begin position="18"/>
        <end position="47"/>
    </location>
</feature>
<feature type="region of interest" description="Disordered" evidence="1">
    <location>
        <begin position="1"/>
        <end position="177"/>
    </location>
</feature>
<feature type="compositionally biased region" description="Basic and acidic residues" evidence="1">
    <location>
        <begin position="57"/>
        <end position="121"/>
    </location>
</feature>
<evidence type="ECO:0000256" key="1">
    <source>
        <dbReference type="SAM" id="MobiDB-lite"/>
    </source>
</evidence>
<organism evidence="2">
    <name type="scientific">Eutreptiella gymnastica</name>
    <dbReference type="NCBI Taxonomy" id="73025"/>
    <lineage>
        <taxon>Eukaryota</taxon>
        <taxon>Discoba</taxon>
        <taxon>Euglenozoa</taxon>
        <taxon>Euglenida</taxon>
        <taxon>Spirocuta</taxon>
        <taxon>Euglenophyceae</taxon>
        <taxon>Eutreptiales</taxon>
        <taxon>Eutreptiaceae</taxon>
        <taxon>Eutreptiella</taxon>
    </lineage>
</organism>
<dbReference type="EMBL" id="HBJA01006149">
    <property type="protein sequence ID" value="CAE0790855.1"/>
    <property type="molecule type" value="Transcribed_RNA"/>
</dbReference>
<reference evidence="2" key="1">
    <citation type="submission" date="2021-01" db="EMBL/GenBank/DDBJ databases">
        <authorList>
            <person name="Corre E."/>
            <person name="Pelletier E."/>
            <person name="Niang G."/>
            <person name="Scheremetjew M."/>
            <person name="Finn R."/>
            <person name="Kale V."/>
            <person name="Holt S."/>
            <person name="Cochrane G."/>
            <person name="Meng A."/>
            <person name="Brown T."/>
            <person name="Cohen L."/>
        </authorList>
    </citation>
    <scope>NUCLEOTIDE SEQUENCE</scope>
    <source>
        <strain evidence="2">CCMP1594</strain>
    </source>
</reference>
<evidence type="ECO:0000313" key="2">
    <source>
        <dbReference type="EMBL" id="CAE0790855.1"/>
    </source>
</evidence>